<comment type="subcellular location">
    <subcellularLocation>
        <location evidence="1">Membrane</location>
    </subcellularLocation>
</comment>
<evidence type="ECO:0000259" key="6">
    <source>
        <dbReference type="Pfam" id="PF04116"/>
    </source>
</evidence>
<dbReference type="InterPro" id="IPR006694">
    <property type="entry name" value="Fatty_acid_hydroxylase"/>
</dbReference>
<evidence type="ECO:0000256" key="4">
    <source>
        <dbReference type="ARBA" id="ARBA00023136"/>
    </source>
</evidence>
<feature type="transmembrane region" description="Helical" evidence="5">
    <location>
        <begin position="21"/>
        <end position="39"/>
    </location>
</feature>
<dbReference type="PANTHER" id="PTHR11863">
    <property type="entry name" value="STEROL DESATURASE"/>
    <property type="match status" value="1"/>
</dbReference>
<keyword evidence="8" id="KW-1185">Reference proteome</keyword>
<dbReference type="GO" id="GO:0016491">
    <property type="term" value="F:oxidoreductase activity"/>
    <property type="evidence" value="ECO:0007669"/>
    <property type="project" value="InterPro"/>
</dbReference>
<feature type="domain" description="Fatty acid hydroxylase" evidence="6">
    <location>
        <begin position="71"/>
        <end position="199"/>
    </location>
</feature>
<dbReference type="OMA" id="LMSHEMH"/>
<sequence>MTATSQKQRKALSETIPFVTQNFSLAYLTHFVVLMLLSWHQTGVGKFSLGASLSEVNSDLPDSVNAVKQFFISVAIFEVFFYFIHRLMHRPPLYRAIHAIHHQFEESQKRQGNDKSIPFANFVTHPLELIFVYSLVLVAAALQRIHVTVLWFTGIAATSLTMYLHSGKDIPGLMSHEMHHKRPKFNFGAIGLLDYLFGTLYRDR</sequence>
<proteinExistence type="predicted"/>
<evidence type="ECO:0000256" key="2">
    <source>
        <dbReference type="ARBA" id="ARBA00022692"/>
    </source>
</evidence>
<name>A0A0U1LJK6_TALIS</name>
<dbReference type="Pfam" id="PF04116">
    <property type="entry name" value="FA_hydroxylase"/>
    <property type="match status" value="1"/>
</dbReference>
<accession>A0A0U1LJK6</accession>
<keyword evidence="3 5" id="KW-1133">Transmembrane helix</keyword>
<evidence type="ECO:0000313" key="8">
    <source>
        <dbReference type="Proteomes" id="UP000054383"/>
    </source>
</evidence>
<dbReference type="GO" id="GO:0016020">
    <property type="term" value="C:membrane"/>
    <property type="evidence" value="ECO:0007669"/>
    <property type="project" value="UniProtKB-SubCell"/>
</dbReference>
<keyword evidence="2 5" id="KW-0812">Transmembrane</keyword>
<dbReference type="AlphaFoldDB" id="A0A0U1LJK6"/>
<dbReference type="OrthoDB" id="408954at2759"/>
<feature type="transmembrane region" description="Helical" evidence="5">
    <location>
        <begin position="66"/>
        <end position="85"/>
    </location>
</feature>
<dbReference type="Proteomes" id="UP000054383">
    <property type="component" value="Unassembled WGS sequence"/>
</dbReference>
<dbReference type="STRING" id="28573.A0A0U1LJK6"/>
<evidence type="ECO:0000313" key="7">
    <source>
        <dbReference type="EMBL" id="CRG82952.1"/>
    </source>
</evidence>
<dbReference type="GO" id="GO:0008610">
    <property type="term" value="P:lipid biosynthetic process"/>
    <property type="evidence" value="ECO:0007669"/>
    <property type="project" value="InterPro"/>
</dbReference>
<feature type="transmembrane region" description="Helical" evidence="5">
    <location>
        <begin position="145"/>
        <end position="164"/>
    </location>
</feature>
<evidence type="ECO:0000256" key="3">
    <source>
        <dbReference type="ARBA" id="ARBA00022989"/>
    </source>
</evidence>
<reference evidence="7 8" key="1">
    <citation type="submission" date="2015-04" db="EMBL/GenBank/DDBJ databases">
        <authorList>
            <person name="Syromyatnikov M.Y."/>
            <person name="Popov V.N."/>
        </authorList>
    </citation>
    <scope>NUCLEOTIDE SEQUENCE [LARGE SCALE GENOMIC DNA]</scope>
    <source>
        <strain evidence="7">WF-38-12</strain>
    </source>
</reference>
<evidence type="ECO:0000256" key="5">
    <source>
        <dbReference type="SAM" id="Phobius"/>
    </source>
</evidence>
<evidence type="ECO:0000256" key="1">
    <source>
        <dbReference type="ARBA" id="ARBA00004370"/>
    </source>
</evidence>
<organism evidence="7 8">
    <name type="scientific">Talaromyces islandicus</name>
    <name type="common">Penicillium islandicum</name>
    <dbReference type="NCBI Taxonomy" id="28573"/>
    <lineage>
        <taxon>Eukaryota</taxon>
        <taxon>Fungi</taxon>
        <taxon>Dikarya</taxon>
        <taxon>Ascomycota</taxon>
        <taxon>Pezizomycotina</taxon>
        <taxon>Eurotiomycetes</taxon>
        <taxon>Eurotiomycetidae</taxon>
        <taxon>Eurotiales</taxon>
        <taxon>Trichocomaceae</taxon>
        <taxon>Talaromyces</taxon>
        <taxon>Talaromyces sect. Islandici</taxon>
    </lineage>
</organism>
<dbReference type="EMBL" id="CVMT01000001">
    <property type="protein sequence ID" value="CRG82952.1"/>
    <property type="molecule type" value="Genomic_DNA"/>
</dbReference>
<dbReference type="InterPro" id="IPR050307">
    <property type="entry name" value="Sterol_Desaturase_Related"/>
</dbReference>
<dbReference type="GO" id="GO:0005506">
    <property type="term" value="F:iron ion binding"/>
    <property type="evidence" value="ECO:0007669"/>
    <property type="project" value="InterPro"/>
</dbReference>
<gene>
    <name evidence="7" type="ORF">PISL3812_00299</name>
</gene>
<feature type="transmembrane region" description="Helical" evidence="5">
    <location>
        <begin position="119"/>
        <end position="139"/>
    </location>
</feature>
<keyword evidence="4 5" id="KW-0472">Membrane</keyword>
<protein>
    <recommendedName>
        <fullName evidence="6">Fatty acid hydroxylase domain-containing protein</fullName>
    </recommendedName>
</protein>